<proteinExistence type="predicted"/>
<dbReference type="WBParaSite" id="SMUV_0001047101-mRNA-1">
    <property type="protein sequence ID" value="SMUV_0001047101-mRNA-1"/>
    <property type="gene ID" value="SMUV_0001047101"/>
</dbReference>
<protein>
    <submittedName>
        <fullName evidence="2">FERM domain-containing protein</fullName>
    </submittedName>
</protein>
<keyword evidence="1" id="KW-1185">Reference proteome</keyword>
<dbReference type="AlphaFoldDB" id="A0A0N5AZP4"/>
<sequence length="36" mass="4161">MAVAKYFGEERLPDAVYAVYLRKVRYVPVQGYTPLP</sequence>
<evidence type="ECO:0000313" key="2">
    <source>
        <dbReference type="WBParaSite" id="SMUV_0001047101-mRNA-1"/>
    </source>
</evidence>
<dbReference type="Proteomes" id="UP000046393">
    <property type="component" value="Unplaced"/>
</dbReference>
<reference evidence="2" key="1">
    <citation type="submission" date="2017-02" db="UniProtKB">
        <authorList>
            <consortium name="WormBaseParasite"/>
        </authorList>
    </citation>
    <scope>IDENTIFICATION</scope>
</reference>
<evidence type="ECO:0000313" key="1">
    <source>
        <dbReference type="Proteomes" id="UP000046393"/>
    </source>
</evidence>
<dbReference type="STRING" id="451379.A0A0N5AZP4"/>
<accession>A0A0N5AZP4</accession>
<organism evidence="1 2">
    <name type="scientific">Syphacia muris</name>
    <dbReference type="NCBI Taxonomy" id="451379"/>
    <lineage>
        <taxon>Eukaryota</taxon>
        <taxon>Metazoa</taxon>
        <taxon>Ecdysozoa</taxon>
        <taxon>Nematoda</taxon>
        <taxon>Chromadorea</taxon>
        <taxon>Rhabditida</taxon>
        <taxon>Spirurina</taxon>
        <taxon>Oxyuridomorpha</taxon>
        <taxon>Oxyuroidea</taxon>
        <taxon>Oxyuridae</taxon>
        <taxon>Syphacia</taxon>
    </lineage>
</organism>
<name>A0A0N5AZP4_9BILA</name>